<feature type="domain" description="Xylose isomerase-like TIM barrel" evidence="3">
    <location>
        <begin position="20"/>
        <end position="209"/>
    </location>
</feature>
<gene>
    <name evidence="4" type="ORF">GCM10017635_24750</name>
</gene>
<dbReference type="InterPro" id="IPR026040">
    <property type="entry name" value="HyI-like"/>
</dbReference>
<dbReference type="Gene3D" id="3.20.20.150">
    <property type="entry name" value="Divalent-metal-dependent TIM barrel enzymes"/>
    <property type="match status" value="1"/>
</dbReference>
<organism evidence="4 5">
    <name type="scientific">Paracoccus kondratievae</name>
    <dbReference type="NCBI Taxonomy" id="135740"/>
    <lineage>
        <taxon>Bacteria</taxon>
        <taxon>Pseudomonadati</taxon>
        <taxon>Pseudomonadota</taxon>
        <taxon>Alphaproteobacteria</taxon>
        <taxon>Rhodobacterales</taxon>
        <taxon>Paracoccaceae</taxon>
        <taxon>Paracoccus</taxon>
    </lineage>
</organism>
<protein>
    <submittedName>
        <fullName evidence="4">Hydroxypyruvate isomerase</fullName>
    </submittedName>
</protein>
<dbReference type="PANTHER" id="PTHR43489">
    <property type="entry name" value="ISOMERASE"/>
    <property type="match status" value="1"/>
</dbReference>
<dbReference type="RefSeq" id="WP_271179914.1">
    <property type="nucleotide sequence ID" value="NZ_BSFH01000032.1"/>
</dbReference>
<proteinExistence type="predicted"/>
<dbReference type="AlphaFoldDB" id="A0AAD3NZZ9"/>
<keyword evidence="5" id="KW-1185">Reference proteome</keyword>
<dbReference type="GO" id="GO:0008903">
    <property type="term" value="F:hydroxypyruvate isomerase activity"/>
    <property type="evidence" value="ECO:0007669"/>
    <property type="project" value="TreeGrafter"/>
</dbReference>
<reference evidence="4" key="1">
    <citation type="journal article" date="2014" name="Int. J. Syst. Evol. Microbiol.">
        <title>Complete genome sequence of Corynebacterium casei LMG S-19264T (=DSM 44701T), isolated from a smear-ripened cheese.</title>
        <authorList>
            <consortium name="US DOE Joint Genome Institute (JGI-PGF)"/>
            <person name="Walter F."/>
            <person name="Albersmeier A."/>
            <person name="Kalinowski J."/>
            <person name="Ruckert C."/>
        </authorList>
    </citation>
    <scope>NUCLEOTIDE SEQUENCE</scope>
    <source>
        <strain evidence="4">VKM B-2222</strain>
    </source>
</reference>
<evidence type="ECO:0000256" key="1">
    <source>
        <dbReference type="ARBA" id="ARBA00023235"/>
    </source>
</evidence>
<dbReference type="InterPro" id="IPR036237">
    <property type="entry name" value="Xyl_isomerase-like_sf"/>
</dbReference>
<name>A0AAD3NZZ9_9RHOB</name>
<dbReference type="PANTHER" id="PTHR43489:SF6">
    <property type="entry name" value="HYDROXYPYRUVATE ISOMERASE-RELATED"/>
    <property type="match status" value="1"/>
</dbReference>
<evidence type="ECO:0000256" key="2">
    <source>
        <dbReference type="PIRSR" id="PIRSR006241-50"/>
    </source>
</evidence>
<evidence type="ECO:0000313" key="5">
    <source>
        <dbReference type="Proteomes" id="UP001143349"/>
    </source>
</evidence>
<dbReference type="SUPFAM" id="SSF51658">
    <property type="entry name" value="Xylose isomerase-like"/>
    <property type="match status" value="1"/>
</dbReference>
<evidence type="ECO:0000313" key="4">
    <source>
        <dbReference type="EMBL" id="GLK65004.1"/>
    </source>
</evidence>
<dbReference type="EMBL" id="BSFH01000032">
    <property type="protein sequence ID" value="GLK65004.1"/>
    <property type="molecule type" value="Genomic_DNA"/>
</dbReference>
<dbReference type="Proteomes" id="UP001143349">
    <property type="component" value="Unassembled WGS sequence"/>
</dbReference>
<dbReference type="InterPro" id="IPR050417">
    <property type="entry name" value="Sugar_Epim/Isomerase"/>
</dbReference>
<evidence type="ECO:0000259" key="3">
    <source>
        <dbReference type="Pfam" id="PF01261"/>
    </source>
</evidence>
<keyword evidence="1 4" id="KW-0413">Isomerase</keyword>
<dbReference type="InterPro" id="IPR013022">
    <property type="entry name" value="Xyl_isomerase-like_TIM-brl"/>
</dbReference>
<comment type="caution">
    <text evidence="4">The sequence shown here is derived from an EMBL/GenBank/DDBJ whole genome shotgun (WGS) entry which is preliminary data.</text>
</comment>
<dbReference type="PIRSF" id="PIRSF006241">
    <property type="entry name" value="HyI"/>
    <property type="match status" value="1"/>
</dbReference>
<dbReference type="GO" id="GO:0046487">
    <property type="term" value="P:glyoxylate metabolic process"/>
    <property type="evidence" value="ECO:0007669"/>
    <property type="project" value="TreeGrafter"/>
</dbReference>
<feature type="active site" description="Proton donor/acceptor" evidence="2">
    <location>
        <position position="221"/>
    </location>
</feature>
<feature type="active site" description="Proton donor/acceptor" evidence="2">
    <location>
        <position position="130"/>
    </location>
</feature>
<reference evidence="4" key="2">
    <citation type="submission" date="2023-01" db="EMBL/GenBank/DDBJ databases">
        <authorList>
            <person name="Sun Q."/>
            <person name="Evtushenko L."/>
        </authorList>
    </citation>
    <scope>NUCLEOTIDE SEQUENCE</scope>
    <source>
        <strain evidence="4">VKM B-2222</strain>
    </source>
</reference>
<dbReference type="Pfam" id="PF01261">
    <property type="entry name" value="AP_endonuc_2"/>
    <property type="match status" value="1"/>
</dbReference>
<accession>A0AAD3NZZ9</accession>
<sequence length="240" mass="25188">MRLLANTGFLFADLPFPERLAAASAAGFDGVEFHDEVQRHDASGIAAALDELGLTVGGLNIRMGDSFGCAALPGHEADFIADLTAAHAAAVAVGAGAIHVLAGRGAGDEAVFRANLRRALDATDRLILIEPICAEAVPGYHLSRLDHGLELADLFGPRVRVMFDWFHAATELGPQNAAEALARHTALIGHVQAASCPGRNEPEPEVLHRFADTGCTAAGLEYRPLITPADHLARLRAAGI</sequence>